<keyword evidence="2" id="KW-0732">Signal</keyword>
<protein>
    <submittedName>
        <fullName evidence="4">Glycoside hydrolase family 16 protein</fullName>
    </submittedName>
</protein>
<feature type="signal peptide" evidence="2">
    <location>
        <begin position="1"/>
        <end position="24"/>
    </location>
</feature>
<dbReference type="GO" id="GO:0004553">
    <property type="term" value="F:hydrolase activity, hydrolyzing O-glycosyl compounds"/>
    <property type="evidence" value="ECO:0007669"/>
    <property type="project" value="InterPro"/>
</dbReference>
<organism evidence="4 5">
    <name type="scientific">Hymenobacter cyanobacteriorum</name>
    <dbReference type="NCBI Taxonomy" id="2926463"/>
    <lineage>
        <taxon>Bacteria</taxon>
        <taxon>Pseudomonadati</taxon>
        <taxon>Bacteroidota</taxon>
        <taxon>Cytophagia</taxon>
        <taxon>Cytophagales</taxon>
        <taxon>Hymenobacteraceae</taxon>
        <taxon>Hymenobacter</taxon>
    </lineage>
</organism>
<feature type="domain" description="GH16" evidence="3">
    <location>
        <begin position="35"/>
        <end position="278"/>
    </location>
</feature>
<evidence type="ECO:0000313" key="5">
    <source>
        <dbReference type="Proteomes" id="UP001139193"/>
    </source>
</evidence>
<proteinExistence type="inferred from homology"/>
<comment type="similarity">
    <text evidence="1">Belongs to the glycosyl hydrolase 16 family.</text>
</comment>
<dbReference type="Proteomes" id="UP001139193">
    <property type="component" value="Unassembled WGS sequence"/>
</dbReference>
<evidence type="ECO:0000313" key="4">
    <source>
        <dbReference type="EMBL" id="MCI1188234.1"/>
    </source>
</evidence>
<evidence type="ECO:0000256" key="1">
    <source>
        <dbReference type="ARBA" id="ARBA00006865"/>
    </source>
</evidence>
<dbReference type="PROSITE" id="PS51762">
    <property type="entry name" value="GH16_2"/>
    <property type="match status" value="1"/>
</dbReference>
<feature type="chain" id="PRO_5040951855" evidence="2">
    <location>
        <begin position="25"/>
        <end position="454"/>
    </location>
</feature>
<comment type="caution">
    <text evidence="4">The sequence shown here is derived from an EMBL/GenBank/DDBJ whole genome shotgun (WGS) entry which is preliminary data.</text>
</comment>
<dbReference type="InterPro" id="IPR050546">
    <property type="entry name" value="Glycosyl_Hydrlase_16"/>
</dbReference>
<dbReference type="InterPro" id="IPR013320">
    <property type="entry name" value="ConA-like_dom_sf"/>
</dbReference>
<keyword evidence="5" id="KW-1185">Reference proteome</keyword>
<dbReference type="RefSeq" id="WP_241936498.1">
    <property type="nucleotide sequence ID" value="NZ_JALBGC010000003.1"/>
</dbReference>
<sequence>MGQSFVRLLGILLLLGLSSRVAQAQRRINYADWRLEWSDEFNQASDTVALANHWNFAFPWGRNLINNLETEFYTGAGVRADSGGVLHLVARRLDKPIPYLGKQLRYSSGMLMSHHPLDSLRPKSCPDPADGFSYGLFEVRCRQPAHLNVFPAFWLWGGGPDEFDVFEGGRDQFASTIHTDTPGYWYPTRTRTDACSCVFFSADPAGDLHDQFHTYGLEWRPNEAVFYFDGYPIRRETRLLATGCAMYIIVNLAMWNWADVPADTLHIDYIRVYRPRHLPDPVAVVRWGGQQPGSEYEWTPLEHKPGRGVEGRVQRWEARPQPNGRLALQLTDNLNAACDVMLPLPVNNRWDPPWMVFDGLPDVQMHFTSPDSVAWQLSDRWGRPVVAGTAPGGAEWRPRWPRLAPGHYALHLRQGPAVATQTVVVLGRGLRDDQPLAAWLEPAPSPVADSVAAP</sequence>
<dbReference type="PANTHER" id="PTHR10963:SF55">
    <property type="entry name" value="GLYCOSIDE HYDROLASE FAMILY 16 PROTEIN"/>
    <property type="match status" value="1"/>
</dbReference>
<dbReference type="EMBL" id="JALBGC010000003">
    <property type="protein sequence ID" value="MCI1188234.1"/>
    <property type="molecule type" value="Genomic_DNA"/>
</dbReference>
<reference evidence="4" key="1">
    <citation type="submission" date="2022-03" db="EMBL/GenBank/DDBJ databases">
        <title>Bacterial whole genome sequence for Hymenobacter sp. DH14.</title>
        <authorList>
            <person name="Le V."/>
        </authorList>
    </citation>
    <scope>NUCLEOTIDE SEQUENCE</scope>
    <source>
        <strain evidence="4">DH14</strain>
    </source>
</reference>
<gene>
    <name evidence="4" type="ORF">MON38_12460</name>
</gene>
<dbReference type="PANTHER" id="PTHR10963">
    <property type="entry name" value="GLYCOSYL HYDROLASE-RELATED"/>
    <property type="match status" value="1"/>
</dbReference>
<dbReference type="Gene3D" id="2.60.120.200">
    <property type="match status" value="1"/>
</dbReference>
<evidence type="ECO:0000256" key="2">
    <source>
        <dbReference type="SAM" id="SignalP"/>
    </source>
</evidence>
<dbReference type="SUPFAM" id="SSF49899">
    <property type="entry name" value="Concanavalin A-like lectins/glucanases"/>
    <property type="match status" value="1"/>
</dbReference>
<accession>A0A9X1VFJ9</accession>
<dbReference type="CDD" id="cd08023">
    <property type="entry name" value="GH16_laminarinase_like"/>
    <property type="match status" value="1"/>
</dbReference>
<dbReference type="AlphaFoldDB" id="A0A9X1VFJ9"/>
<dbReference type="Pfam" id="PF00722">
    <property type="entry name" value="Glyco_hydro_16"/>
    <property type="match status" value="1"/>
</dbReference>
<name>A0A9X1VFJ9_9BACT</name>
<dbReference type="InterPro" id="IPR000757">
    <property type="entry name" value="Beta-glucanase-like"/>
</dbReference>
<dbReference type="GO" id="GO:0005975">
    <property type="term" value="P:carbohydrate metabolic process"/>
    <property type="evidence" value="ECO:0007669"/>
    <property type="project" value="InterPro"/>
</dbReference>
<evidence type="ECO:0000259" key="3">
    <source>
        <dbReference type="PROSITE" id="PS51762"/>
    </source>
</evidence>
<keyword evidence="4" id="KW-0378">Hydrolase</keyword>